<reference evidence="19" key="1">
    <citation type="submission" date="2023-10" db="EMBL/GenBank/DDBJ databases">
        <title>Genome assemblies of two species of porcelain crab, Petrolisthes cinctipes and Petrolisthes manimaculis (Anomura: Porcellanidae).</title>
        <authorList>
            <person name="Angst P."/>
        </authorList>
    </citation>
    <scope>NUCLEOTIDE SEQUENCE</scope>
    <source>
        <strain evidence="19">PB745_01</strain>
        <tissue evidence="19">Gill</tissue>
    </source>
</reference>
<evidence type="ECO:0000313" key="19">
    <source>
        <dbReference type="EMBL" id="KAK3852711.1"/>
    </source>
</evidence>
<comment type="similarity">
    <text evidence="2">Belongs to the synaptobrevin family.</text>
</comment>
<dbReference type="Gene3D" id="3.30.450.50">
    <property type="entry name" value="Longin domain"/>
    <property type="match status" value="1"/>
</dbReference>
<comment type="caution">
    <text evidence="19">The sequence shown here is derived from an EMBL/GenBank/DDBJ whole genome shotgun (WGS) entry which is preliminary data.</text>
</comment>
<evidence type="ECO:0000256" key="2">
    <source>
        <dbReference type="ARBA" id="ARBA00008025"/>
    </source>
</evidence>
<dbReference type="GO" id="GO:0000149">
    <property type="term" value="F:SNARE binding"/>
    <property type="evidence" value="ECO:0007669"/>
    <property type="project" value="TreeGrafter"/>
</dbReference>
<feature type="domain" description="Longin" evidence="17">
    <location>
        <begin position="61"/>
        <end position="165"/>
    </location>
</feature>
<proteinExistence type="inferred from homology"/>
<evidence type="ECO:0000313" key="20">
    <source>
        <dbReference type="Proteomes" id="UP001286313"/>
    </source>
</evidence>
<dbReference type="InterPro" id="IPR001388">
    <property type="entry name" value="Synaptobrevin-like"/>
</dbReference>
<evidence type="ECO:0000256" key="4">
    <source>
        <dbReference type="ARBA" id="ARBA00022692"/>
    </source>
</evidence>
<keyword evidence="7 16" id="KW-0472">Membrane</keyword>
<dbReference type="InterPro" id="IPR042855">
    <property type="entry name" value="V_SNARE_CC"/>
</dbReference>
<keyword evidence="6 16" id="KW-1133">Transmembrane helix</keyword>
<keyword evidence="20" id="KW-1185">Reference proteome</keyword>
<protein>
    <recommendedName>
        <fullName evidence="13">Vesicle-associated membrane protein 7</fullName>
    </recommendedName>
    <alternativeName>
        <fullName evidence="14">Synaptobrevin-like protein 1</fullName>
    </alternativeName>
</protein>
<keyword evidence="15" id="KW-0175">Coiled coil</keyword>
<evidence type="ECO:0000256" key="6">
    <source>
        <dbReference type="ARBA" id="ARBA00022989"/>
    </source>
</evidence>
<evidence type="ECO:0000259" key="17">
    <source>
        <dbReference type="PROSITE" id="PS50859"/>
    </source>
</evidence>
<evidence type="ECO:0000256" key="14">
    <source>
        <dbReference type="ARBA" id="ARBA00042194"/>
    </source>
</evidence>
<dbReference type="GO" id="GO:0005794">
    <property type="term" value="C:Golgi apparatus"/>
    <property type="evidence" value="ECO:0007669"/>
    <property type="project" value="UniProtKB-SubCell"/>
</dbReference>
<dbReference type="PANTHER" id="PTHR21136:SF179">
    <property type="entry name" value="VESICLE ASSOCIATED MEMBRANE PROTEIN 7-RELATED"/>
    <property type="match status" value="1"/>
</dbReference>
<evidence type="ECO:0000256" key="12">
    <source>
        <dbReference type="ARBA" id="ARBA00037875"/>
    </source>
</evidence>
<evidence type="ECO:0000259" key="18">
    <source>
        <dbReference type="PROSITE" id="PS50892"/>
    </source>
</evidence>
<feature type="transmembrane region" description="Helical" evidence="16">
    <location>
        <begin position="244"/>
        <end position="268"/>
    </location>
</feature>
<dbReference type="GO" id="GO:0005765">
    <property type="term" value="C:lysosomal membrane"/>
    <property type="evidence" value="ECO:0007669"/>
    <property type="project" value="UniProtKB-SubCell"/>
</dbReference>
<dbReference type="SUPFAM" id="SSF64356">
    <property type="entry name" value="SNARE-like"/>
    <property type="match status" value="1"/>
</dbReference>
<dbReference type="CDD" id="cd14824">
    <property type="entry name" value="Longin"/>
    <property type="match status" value="1"/>
</dbReference>
<dbReference type="EMBL" id="JAWQEG010007284">
    <property type="protein sequence ID" value="KAK3852711.1"/>
    <property type="molecule type" value="Genomic_DNA"/>
</dbReference>
<dbReference type="SMART" id="SM01270">
    <property type="entry name" value="Longin"/>
    <property type="match status" value="1"/>
</dbReference>
<keyword evidence="3" id="KW-0813">Transport</keyword>
<evidence type="ECO:0000256" key="15">
    <source>
        <dbReference type="PROSITE-ProRule" id="PRU00290"/>
    </source>
</evidence>
<name>A0AAE1BL10_PETCI</name>
<dbReference type="GO" id="GO:0031902">
    <property type="term" value="C:late endosome membrane"/>
    <property type="evidence" value="ECO:0007669"/>
    <property type="project" value="UniProtKB-SubCell"/>
</dbReference>
<evidence type="ECO:0000256" key="9">
    <source>
        <dbReference type="ARBA" id="ARBA00037803"/>
    </source>
</evidence>
<feature type="domain" description="V-SNARE coiled-coil homology" evidence="18">
    <location>
        <begin position="180"/>
        <end position="240"/>
    </location>
</feature>
<evidence type="ECO:0000256" key="8">
    <source>
        <dbReference type="ARBA" id="ARBA00037801"/>
    </source>
</evidence>
<dbReference type="InterPro" id="IPR010908">
    <property type="entry name" value="Longin_dom"/>
</dbReference>
<dbReference type="GO" id="GO:0015031">
    <property type="term" value="P:protein transport"/>
    <property type="evidence" value="ECO:0007669"/>
    <property type="project" value="UniProtKB-KW"/>
</dbReference>
<comment type="subcellular location">
    <subcellularLocation>
        <location evidence="12">Cytoplasmic vesicle</location>
        <location evidence="12">Phagosome membrane</location>
        <topology evidence="12">Single-pass type IV membrane protein</topology>
    </subcellularLocation>
    <subcellularLocation>
        <location evidence="9">Cytoplasmic vesicle</location>
        <location evidence="9">Secretory vesicle membrane</location>
        <topology evidence="9">Single-pass type IV membrane protein</topology>
    </subcellularLocation>
    <subcellularLocation>
        <location evidence="1">Endoplasmic reticulum membrane</location>
        <topology evidence="1">Single-pass type IV membrane protein</topology>
    </subcellularLocation>
    <subcellularLocation>
        <location evidence="8">Golgi apparatus</location>
        <location evidence="8">trans-Golgi network membrane</location>
        <topology evidence="8">Single-pass type IV membrane protein</topology>
    </subcellularLocation>
    <subcellularLocation>
        <location evidence="10">Late endosome membrane</location>
        <topology evidence="10">Single-pass type IV membrane protein</topology>
    </subcellularLocation>
    <subcellularLocation>
        <location evidence="11">Lysosome membrane</location>
        <topology evidence="11">Single-pass type IV membrane protein</topology>
    </subcellularLocation>
</comment>
<dbReference type="GO" id="GO:0030658">
    <property type="term" value="C:transport vesicle membrane"/>
    <property type="evidence" value="ECO:0007669"/>
    <property type="project" value="UniProtKB-SubCell"/>
</dbReference>
<accession>A0AAE1BL10</accession>
<dbReference type="FunFam" id="1.20.5.110:FF:000004">
    <property type="entry name" value="Vesicle-associated membrane protein 7"/>
    <property type="match status" value="1"/>
</dbReference>
<dbReference type="PROSITE" id="PS50859">
    <property type="entry name" value="LONGIN"/>
    <property type="match status" value="1"/>
</dbReference>
<dbReference type="SUPFAM" id="SSF58038">
    <property type="entry name" value="SNARE fusion complex"/>
    <property type="match status" value="1"/>
</dbReference>
<organism evidence="19 20">
    <name type="scientific">Petrolisthes cinctipes</name>
    <name type="common">Flat porcelain crab</name>
    <dbReference type="NCBI Taxonomy" id="88211"/>
    <lineage>
        <taxon>Eukaryota</taxon>
        <taxon>Metazoa</taxon>
        <taxon>Ecdysozoa</taxon>
        <taxon>Arthropoda</taxon>
        <taxon>Crustacea</taxon>
        <taxon>Multicrustacea</taxon>
        <taxon>Malacostraca</taxon>
        <taxon>Eumalacostraca</taxon>
        <taxon>Eucarida</taxon>
        <taxon>Decapoda</taxon>
        <taxon>Pleocyemata</taxon>
        <taxon>Anomura</taxon>
        <taxon>Galatheoidea</taxon>
        <taxon>Porcellanidae</taxon>
        <taxon>Petrolisthes</taxon>
    </lineage>
</organism>
<dbReference type="GO" id="GO:0030670">
    <property type="term" value="C:phagocytic vesicle membrane"/>
    <property type="evidence" value="ECO:0007669"/>
    <property type="project" value="UniProtKB-SubCell"/>
</dbReference>
<evidence type="ECO:0000256" key="3">
    <source>
        <dbReference type="ARBA" id="ARBA00022448"/>
    </source>
</evidence>
<dbReference type="AlphaFoldDB" id="A0AAE1BL10"/>
<keyword evidence="4 16" id="KW-0812">Transmembrane</keyword>
<dbReference type="PRINTS" id="PR00219">
    <property type="entry name" value="SYNAPTOBREVN"/>
</dbReference>
<dbReference type="PROSITE" id="PS50892">
    <property type="entry name" value="V_SNARE"/>
    <property type="match status" value="1"/>
</dbReference>
<evidence type="ECO:0000256" key="11">
    <source>
        <dbReference type="ARBA" id="ARBA00037863"/>
    </source>
</evidence>
<dbReference type="FunFam" id="3.30.450.50:FF:000015">
    <property type="entry name" value="Synaptobrevin 2 isoform 1"/>
    <property type="match status" value="1"/>
</dbReference>
<gene>
    <name evidence="19" type="ORF">Pcinc_040717</name>
</gene>
<dbReference type="GO" id="GO:0006887">
    <property type="term" value="P:exocytosis"/>
    <property type="evidence" value="ECO:0007669"/>
    <property type="project" value="TreeGrafter"/>
</dbReference>
<dbReference type="GO" id="GO:0031201">
    <property type="term" value="C:SNARE complex"/>
    <property type="evidence" value="ECO:0007669"/>
    <property type="project" value="TreeGrafter"/>
</dbReference>
<dbReference type="GO" id="GO:0005789">
    <property type="term" value="C:endoplasmic reticulum membrane"/>
    <property type="evidence" value="ECO:0007669"/>
    <property type="project" value="UniProtKB-SubCell"/>
</dbReference>
<sequence length="271" mass="30293">MKRSSDIKSGFHCLILIATASQEKRGPPGKDITTAIHHQQHISSGCEVQTNSSRMPLLYSVVARGTTVLARYATCAGNFAEVTEQILSTISPVDSSRLTYSHASYLFHYVADDGIVYMCITDDEFERQRAFLFLEDIKKRFQATYGAQVHTALPYAMNSEFAQVLAGQMKHFTESRDIDHISRLQGEVSDVKDILVKNIESLARRGEHLELLVDKTDNLNSSAVTFKTTSRTLARSLWWKNIRIIIFITLGLLVLCYIIAAMACGVGLNHC</sequence>
<dbReference type="Gene3D" id="1.20.5.110">
    <property type="match status" value="1"/>
</dbReference>
<dbReference type="Pfam" id="PF13774">
    <property type="entry name" value="Longin"/>
    <property type="match status" value="1"/>
</dbReference>
<dbReference type="PANTHER" id="PTHR21136">
    <property type="entry name" value="SNARE PROTEINS"/>
    <property type="match status" value="1"/>
</dbReference>
<evidence type="ECO:0000256" key="5">
    <source>
        <dbReference type="ARBA" id="ARBA00022927"/>
    </source>
</evidence>
<keyword evidence="5" id="KW-0653">Protein transport</keyword>
<evidence type="ECO:0000256" key="16">
    <source>
        <dbReference type="SAM" id="Phobius"/>
    </source>
</evidence>
<dbReference type="InterPro" id="IPR011012">
    <property type="entry name" value="Longin-like_dom_sf"/>
</dbReference>
<evidence type="ECO:0000256" key="1">
    <source>
        <dbReference type="ARBA" id="ARBA00004163"/>
    </source>
</evidence>
<dbReference type="InterPro" id="IPR051097">
    <property type="entry name" value="Synaptobrevin-like_transport"/>
</dbReference>
<dbReference type="GO" id="GO:0005484">
    <property type="term" value="F:SNAP receptor activity"/>
    <property type="evidence" value="ECO:0007669"/>
    <property type="project" value="TreeGrafter"/>
</dbReference>
<evidence type="ECO:0000256" key="13">
    <source>
        <dbReference type="ARBA" id="ARBA00039269"/>
    </source>
</evidence>
<dbReference type="GO" id="GO:0006906">
    <property type="term" value="P:vesicle fusion"/>
    <property type="evidence" value="ECO:0007669"/>
    <property type="project" value="TreeGrafter"/>
</dbReference>
<evidence type="ECO:0000256" key="10">
    <source>
        <dbReference type="ARBA" id="ARBA00037845"/>
    </source>
</evidence>
<dbReference type="Proteomes" id="UP001286313">
    <property type="component" value="Unassembled WGS sequence"/>
</dbReference>
<dbReference type="Pfam" id="PF00957">
    <property type="entry name" value="Synaptobrevin"/>
    <property type="match status" value="1"/>
</dbReference>
<dbReference type="CDD" id="cd15871">
    <property type="entry name" value="R-SNARE_VAMP7"/>
    <property type="match status" value="1"/>
</dbReference>
<evidence type="ECO:0000256" key="7">
    <source>
        <dbReference type="ARBA" id="ARBA00023136"/>
    </source>
</evidence>